<proteinExistence type="predicted"/>
<protein>
    <submittedName>
        <fullName evidence="1">Uncharacterized protein</fullName>
    </submittedName>
</protein>
<evidence type="ECO:0000313" key="2">
    <source>
        <dbReference type="Proteomes" id="UP000016519"/>
    </source>
</evidence>
<keyword evidence="2" id="KW-1185">Reference proteome</keyword>
<accession>U1SHP2</accession>
<gene>
    <name evidence="1" type="ORF">HMPREF9244_00493</name>
</gene>
<dbReference type="EMBL" id="AWSI01000013">
    <property type="protein sequence ID" value="ERH31458.1"/>
    <property type="molecule type" value="Genomic_DNA"/>
</dbReference>
<sequence length="75" mass="8742">MQVRGSCERATLTTLESIFIATEVFVCKSWNAIHSMFREPLKLLVCHKNNQTKYAVPHQNQTWQKLYQVRLSSAM</sequence>
<evidence type="ECO:0000313" key="1">
    <source>
        <dbReference type="EMBL" id="ERH31458.1"/>
    </source>
</evidence>
<name>U1SHP2_9BIFI</name>
<dbReference type="AlphaFoldDB" id="U1SHP2"/>
<organism evidence="1 2">
    <name type="scientific">Alloscardovia omnicolens F0580</name>
    <dbReference type="NCBI Taxonomy" id="1321816"/>
    <lineage>
        <taxon>Bacteria</taxon>
        <taxon>Bacillati</taxon>
        <taxon>Actinomycetota</taxon>
        <taxon>Actinomycetes</taxon>
        <taxon>Bifidobacteriales</taxon>
        <taxon>Bifidobacteriaceae</taxon>
        <taxon>Alloscardovia</taxon>
    </lineage>
</organism>
<dbReference type="HOGENOM" id="CLU_2662952_0_0_11"/>
<comment type="caution">
    <text evidence="1">The sequence shown here is derived from an EMBL/GenBank/DDBJ whole genome shotgun (WGS) entry which is preliminary data.</text>
</comment>
<reference evidence="1 2" key="1">
    <citation type="submission" date="2013-08" db="EMBL/GenBank/DDBJ databases">
        <authorList>
            <person name="Weinstock G."/>
            <person name="Sodergren E."/>
            <person name="Wylie T."/>
            <person name="Fulton L."/>
            <person name="Fulton R."/>
            <person name="Fronick C."/>
            <person name="O'Laughlin M."/>
            <person name="Godfrey J."/>
            <person name="Miner T."/>
            <person name="Herter B."/>
            <person name="Appelbaum E."/>
            <person name="Cordes M."/>
            <person name="Lek S."/>
            <person name="Wollam A."/>
            <person name="Pepin K.H."/>
            <person name="Palsikar V.B."/>
            <person name="Mitreva M."/>
            <person name="Wilson R.K."/>
        </authorList>
    </citation>
    <scope>NUCLEOTIDE SEQUENCE [LARGE SCALE GENOMIC DNA]</scope>
    <source>
        <strain evidence="1 2">F0580</strain>
    </source>
</reference>
<dbReference type="Proteomes" id="UP000016519">
    <property type="component" value="Unassembled WGS sequence"/>
</dbReference>